<evidence type="ECO:0000313" key="2">
    <source>
        <dbReference type="EMBL" id="MFD1038861.1"/>
    </source>
</evidence>
<reference evidence="3" key="1">
    <citation type="journal article" date="2019" name="Int. J. Syst. Evol. Microbiol.">
        <title>The Global Catalogue of Microorganisms (GCM) 10K type strain sequencing project: providing services to taxonomists for standard genome sequencing and annotation.</title>
        <authorList>
            <consortium name="The Broad Institute Genomics Platform"/>
            <consortium name="The Broad Institute Genome Sequencing Center for Infectious Disease"/>
            <person name="Wu L."/>
            <person name="Ma J."/>
        </authorList>
    </citation>
    <scope>NUCLEOTIDE SEQUENCE [LARGE SCALE GENOMIC DNA]</scope>
    <source>
        <strain evidence="3">CCUG 56754</strain>
    </source>
</reference>
<name>A0ABW3LNG6_9BACI</name>
<comment type="caution">
    <text evidence="2">The sequence shown here is derived from an EMBL/GenBank/DDBJ whole genome shotgun (WGS) entry which is preliminary data.</text>
</comment>
<dbReference type="Proteomes" id="UP001597040">
    <property type="component" value="Unassembled WGS sequence"/>
</dbReference>
<accession>A0ABW3LNG6</accession>
<dbReference type="InterPro" id="IPR054467">
    <property type="entry name" value="YkoP-like_dom"/>
</dbReference>
<gene>
    <name evidence="2" type="ORF">ACFQ3N_10740</name>
</gene>
<feature type="domain" description="YkoP-like" evidence="1">
    <location>
        <begin position="2"/>
        <end position="177"/>
    </location>
</feature>
<evidence type="ECO:0000313" key="3">
    <source>
        <dbReference type="Proteomes" id="UP001597040"/>
    </source>
</evidence>
<sequence>MKSYLLGVWNAIDPVYYNLTRLHYVPDTEQRNTLFRVRLTTYRGVSVVLSDGTLIKKGDLLIKIHLHNVRMINELQSTTSEVKKAVFIYHMVKRSLPRLANYVESNYGNKNIKGIIGITTLYRGASRLGFEVFPIKNRYYRFFKKSTFIPINLLANTIDDSTPVYLFMSKSNLVKRYTL</sequence>
<dbReference type="Pfam" id="PF22790">
    <property type="entry name" value="YkoP"/>
    <property type="match status" value="1"/>
</dbReference>
<keyword evidence="3" id="KW-1185">Reference proteome</keyword>
<evidence type="ECO:0000259" key="1">
    <source>
        <dbReference type="Pfam" id="PF22790"/>
    </source>
</evidence>
<organism evidence="2 3">
    <name type="scientific">Virgibacillus byunsanensis</name>
    <dbReference type="NCBI Taxonomy" id="570945"/>
    <lineage>
        <taxon>Bacteria</taxon>
        <taxon>Bacillati</taxon>
        <taxon>Bacillota</taxon>
        <taxon>Bacilli</taxon>
        <taxon>Bacillales</taxon>
        <taxon>Bacillaceae</taxon>
        <taxon>Virgibacillus</taxon>
    </lineage>
</organism>
<proteinExistence type="predicted"/>
<dbReference type="EMBL" id="JBHTKJ010000026">
    <property type="protein sequence ID" value="MFD1038861.1"/>
    <property type="molecule type" value="Genomic_DNA"/>
</dbReference>
<protein>
    <recommendedName>
        <fullName evidence="1">YkoP-like domain-containing protein</fullName>
    </recommendedName>
</protein>
<dbReference type="RefSeq" id="WP_390362233.1">
    <property type="nucleotide sequence ID" value="NZ_JBHTKJ010000026.1"/>
</dbReference>